<protein>
    <recommendedName>
        <fullName evidence="4">Positive regulator for alginate biosynthesis MucC</fullName>
    </recommendedName>
</protein>
<accession>S2LH09</accession>
<sequence>MIPDGISQSSYLIEEARVVQPYAGGALVEISRPSSCQRCEARQGCGSGLLARWRQGNAQRFNVNSAHPLQAGDRVYLSLPASRFLQGTLVVYGIPLGLALLAGGVTEMFLSAGHMAVPLTFALGLAVGWGIVQWHEHHHAASFRPRLLIRETSGLSSMEPPE</sequence>
<keyword evidence="1" id="KW-0812">Transmembrane</keyword>
<name>S2LH09_LITA3</name>
<dbReference type="OrthoDB" id="6170226at2"/>
<evidence type="ECO:0000256" key="1">
    <source>
        <dbReference type="SAM" id="Phobius"/>
    </source>
</evidence>
<dbReference type="Proteomes" id="UP000014463">
    <property type="component" value="Unassembled WGS sequence"/>
</dbReference>
<proteinExistence type="predicted"/>
<dbReference type="PATRIC" id="fig|1121939.11.peg.192"/>
<keyword evidence="1" id="KW-0472">Membrane</keyword>
<dbReference type="AlphaFoldDB" id="S2LH09"/>
<organism evidence="2 3">
    <name type="scientific">Litchfieldella anticariensis (strain DSM 16096 / CECT 5854 / CIP 108499 / LMG 22089 / FP35)</name>
    <name type="common">Halomonas anticariensis</name>
    <dbReference type="NCBI Taxonomy" id="1121939"/>
    <lineage>
        <taxon>Bacteria</taxon>
        <taxon>Pseudomonadati</taxon>
        <taxon>Pseudomonadota</taxon>
        <taxon>Gammaproteobacteria</taxon>
        <taxon>Oceanospirillales</taxon>
        <taxon>Halomonadaceae</taxon>
        <taxon>Litchfieldella</taxon>
    </lineage>
</organism>
<dbReference type="Pfam" id="PF04246">
    <property type="entry name" value="RseC_MucC"/>
    <property type="match status" value="1"/>
</dbReference>
<dbReference type="RefSeq" id="WP_016414650.1">
    <property type="nucleotide sequence ID" value="NZ_AUAB01000020.1"/>
</dbReference>
<evidence type="ECO:0000313" key="3">
    <source>
        <dbReference type="Proteomes" id="UP000014463"/>
    </source>
</evidence>
<dbReference type="PIRSF" id="PIRSF004923">
    <property type="entry name" value="RseC"/>
    <property type="match status" value="1"/>
</dbReference>
<keyword evidence="3" id="KW-1185">Reference proteome</keyword>
<feature type="transmembrane region" description="Helical" evidence="1">
    <location>
        <begin position="108"/>
        <end position="132"/>
    </location>
</feature>
<dbReference type="STRING" id="1121939.L861_01050"/>
<evidence type="ECO:0008006" key="4">
    <source>
        <dbReference type="Google" id="ProtNLM"/>
    </source>
</evidence>
<reference evidence="2 3" key="1">
    <citation type="journal article" date="2013" name="Genome Announc.">
        <title>Draft genome sequence of the moderately halophilic gammaproteobacterium Halomonas anticariensis FP35.</title>
        <authorList>
            <person name="Tahrioui A."/>
            <person name="Quesada E."/>
            <person name="Llamas I."/>
        </authorList>
    </citation>
    <scope>NUCLEOTIDE SEQUENCE [LARGE SCALE GENOMIC DNA]</scope>
    <source>
        <strain evidence="3">DSM 16096 / CECT 5854 / LMG 22089 / FP35</strain>
    </source>
</reference>
<keyword evidence="1" id="KW-1133">Transmembrane helix</keyword>
<dbReference type="PANTHER" id="PTHR35867:SF1">
    <property type="entry name" value="PROTEIN RSEC"/>
    <property type="match status" value="1"/>
</dbReference>
<dbReference type="PANTHER" id="PTHR35867">
    <property type="entry name" value="PROTEIN RSEC"/>
    <property type="match status" value="1"/>
</dbReference>
<dbReference type="eggNOG" id="COG3086">
    <property type="taxonomic scope" value="Bacteria"/>
</dbReference>
<feature type="transmembrane region" description="Helical" evidence="1">
    <location>
        <begin position="84"/>
        <end position="102"/>
    </location>
</feature>
<dbReference type="InterPro" id="IPR007359">
    <property type="entry name" value="SigmaE_reg_RseC_MucC"/>
</dbReference>
<evidence type="ECO:0000313" key="2">
    <source>
        <dbReference type="EMBL" id="EPC03916.1"/>
    </source>
</evidence>
<gene>
    <name evidence="2" type="ORF">L861_01050</name>
</gene>
<dbReference type="InterPro" id="IPR026268">
    <property type="entry name" value="RseC"/>
</dbReference>
<dbReference type="EMBL" id="ASTJ01000011">
    <property type="protein sequence ID" value="EPC03916.1"/>
    <property type="molecule type" value="Genomic_DNA"/>
</dbReference>
<comment type="caution">
    <text evidence="2">The sequence shown here is derived from an EMBL/GenBank/DDBJ whole genome shotgun (WGS) entry which is preliminary data.</text>
</comment>